<dbReference type="PANTHER" id="PTHR47843">
    <property type="entry name" value="BTB DOMAIN-CONTAINING PROTEIN-RELATED"/>
    <property type="match status" value="1"/>
</dbReference>
<dbReference type="Gene3D" id="3.30.710.10">
    <property type="entry name" value="Potassium Channel Kv1.1, Chain A"/>
    <property type="match status" value="1"/>
</dbReference>
<keyword evidence="3" id="KW-1185">Reference proteome</keyword>
<dbReference type="RefSeq" id="XP_040774802.1">
    <property type="nucleotide sequence ID" value="XM_040920726.1"/>
</dbReference>
<feature type="domain" description="BTB" evidence="1">
    <location>
        <begin position="28"/>
        <end position="96"/>
    </location>
</feature>
<comment type="caution">
    <text evidence="2">The sequence shown here is derived from an EMBL/GenBank/DDBJ whole genome shotgun (WGS) entry which is preliminary data.</text>
</comment>
<organism evidence="2 3">
    <name type="scientific">Cryphonectria parasitica (strain ATCC 38755 / EP155)</name>
    <dbReference type="NCBI Taxonomy" id="660469"/>
    <lineage>
        <taxon>Eukaryota</taxon>
        <taxon>Fungi</taxon>
        <taxon>Dikarya</taxon>
        <taxon>Ascomycota</taxon>
        <taxon>Pezizomycotina</taxon>
        <taxon>Sordariomycetes</taxon>
        <taxon>Sordariomycetidae</taxon>
        <taxon>Diaporthales</taxon>
        <taxon>Cryphonectriaceae</taxon>
        <taxon>Cryphonectria-Endothia species complex</taxon>
        <taxon>Cryphonectria</taxon>
    </lineage>
</organism>
<reference evidence="2" key="1">
    <citation type="journal article" date="2020" name="Phytopathology">
        <title>Genome sequence of the chestnut blight fungus Cryphonectria parasitica EP155: A fundamental resource for an archetypical invasive plant pathogen.</title>
        <authorList>
            <person name="Crouch J.A."/>
            <person name="Dawe A."/>
            <person name="Aerts A."/>
            <person name="Barry K."/>
            <person name="Churchill A.C.L."/>
            <person name="Grimwood J."/>
            <person name="Hillman B."/>
            <person name="Milgroom M.G."/>
            <person name="Pangilinan J."/>
            <person name="Smith M."/>
            <person name="Salamov A."/>
            <person name="Schmutz J."/>
            <person name="Yadav J."/>
            <person name="Grigoriev I.V."/>
            <person name="Nuss D."/>
        </authorList>
    </citation>
    <scope>NUCLEOTIDE SEQUENCE</scope>
    <source>
        <strain evidence="2">EP155</strain>
    </source>
</reference>
<dbReference type="AlphaFoldDB" id="A0A9P4XZM9"/>
<evidence type="ECO:0000313" key="3">
    <source>
        <dbReference type="Proteomes" id="UP000803844"/>
    </source>
</evidence>
<dbReference type="PROSITE" id="PS50097">
    <property type="entry name" value="BTB"/>
    <property type="match status" value="1"/>
</dbReference>
<evidence type="ECO:0000313" key="2">
    <source>
        <dbReference type="EMBL" id="KAF3763841.1"/>
    </source>
</evidence>
<dbReference type="CDD" id="cd18186">
    <property type="entry name" value="BTB_POZ_ZBTB_KLHL-like"/>
    <property type="match status" value="1"/>
</dbReference>
<sequence>MDATNTNNTADLDDRIAGLQLFLSGDSADSMVICGQDGQVWDTHRAILQRCPYFRAALSPVFKEGQTGIILFNDIGSKEISIVLKFIYSGIVNINYAEHSSAMITCNKIAHAADYFELDTLKYHGLGILKAYFGAQLAAICQGLPVWTPYVPNLNFKALCVAKYQELVRVGFEDCLCAAVRHAYQQSFDVEAICHAYVDFVCAARMHTFRSKKVHRLAKEVSSFGSDILKAMKWGDGHDALDAGKVLQLWAALDDLAADNV</sequence>
<dbReference type="SMART" id="SM00225">
    <property type="entry name" value="BTB"/>
    <property type="match status" value="1"/>
</dbReference>
<dbReference type="SUPFAM" id="SSF54695">
    <property type="entry name" value="POZ domain"/>
    <property type="match status" value="1"/>
</dbReference>
<dbReference type="Proteomes" id="UP000803844">
    <property type="component" value="Unassembled WGS sequence"/>
</dbReference>
<evidence type="ECO:0000259" key="1">
    <source>
        <dbReference type="PROSITE" id="PS50097"/>
    </source>
</evidence>
<accession>A0A9P4XZM9</accession>
<protein>
    <recommendedName>
        <fullName evidence="1">BTB domain-containing protein</fullName>
    </recommendedName>
</protein>
<dbReference type="InterPro" id="IPR011333">
    <property type="entry name" value="SKP1/BTB/POZ_sf"/>
</dbReference>
<dbReference type="InterPro" id="IPR000210">
    <property type="entry name" value="BTB/POZ_dom"/>
</dbReference>
<dbReference type="OrthoDB" id="6359816at2759"/>
<proteinExistence type="predicted"/>
<dbReference type="Pfam" id="PF00651">
    <property type="entry name" value="BTB"/>
    <property type="match status" value="1"/>
</dbReference>
<dbReference type="GeneID" id="63837855"/>
<name>A0A9P4XZM9_CRYP1</name>
<gene>
    <name evidence="2" type="ORF">M406DRAFT_332288</name>
</gene>
<dbReference type="EMBL" id="MU032349">
    <property type="protein sequence ID" value="KAF3763841.1"/>
    <property type="molecule type" value="Genomic_DNA"/>
</dbReference>